<gene>
    <name evidence="1" type="ORF">KPL71_001378</name>
</gene>
<evidence type="ECO:0000313" key="2">
    <source>
        <dbReference type="Proteomes" id="UP000829398"/>
    </source>
</evidence>
<organism evidence="1 2">
    <name type="scientific">Citrus sinensis</name>
    <name type="common">Sweet orange</name>
    <name type="synonym">Citrus aurantium var. sinensis</name>
    <dbReference type="NCBI Taxonomy" id="2711"/>
    <lineage>
        <taxon>Eukaryota</taxon>
        <taxon>Viridiplantae</taxon>
        <taxon>Streptophyta</taxon>
        <taxon>Embryophyta</taxon>
        <taxon>Tracheophyta</taxon>
        <taxon>Spermatophyta</taxon>
        <taxon>Magnoliopsida</taxon>
        <taxon>eudicotyledons</taxon>
        <taxon>Gunneridae</taxon>
        <taxon>Pentapetalae</taxon>
        <taxon>rosids</taxon>
        <taxon>malvids</taxon>
        <taxon>Sapindales</taxon>
        <taxon>Rutaceae</taxon>
        <taxon>Aurantioideae</taxon>
        <taxon>Citrus</taxon>
    </lineage>
</organism>
<protein>
    <submittedName>
        <fullName evidence="1">Chloroplast protein</fullName>
    </submittedName>
</protein>
<comment type="caution">
    <text evidence="1">The sequence shown here is derived from an EMBL/GenBank/DDBJ whole genome shotgun (WGS) entry which is preliminary data.</text>
</comment>
<sequence length="745" mass="83390">MDSDRPPHRSTSNSSSSATATTTTTTTNICTTNTSSELFICFTSRLSSSSSMKLPSKSILSPGRGRDSSQISLSTSLSRRLRNSGSLKGGQASPMFPATATNGKKRGCSFENPEPSSPKVTCIGQVRVKTKKQGKKMRARSRREVSFRRTEQGATNISINSASTNSNCNSHNNLDVNHYQDFVQGHPQECLPHRNQRWVHLPVTICEALRTFGAEFNCFLPCRSSCMASNNKEEKVNHHHHRPNGDANANRSDSSCGAVFARWLVVGGEEERNCSVVEAQDEDDMPRRSQRRHVFEDIVIEGDKCELKNEIFGEEKEKEEEEQEEGRVSICIPPKNALLLMRCRSDPVKMAALANRFWECPPPQEDEAAENEEEEEAEEEVRKTIIEEARIPEAEAEQEAELEAQAQVEAESEGVSEVVQEEEEVEEKEEEEEEEDKQVLDQPAVLEEAAAESDSYTEALPDPDNEQNIAQLVQENENFLEDETEPAPKLEKREAFDDIEDIRPSFSCSSEVFSQQEQESEVAVAEDSAEKREEEEEEEEEEKEMETTSERSEPDETEMGQESKEGESHKETLLPDCLLLMMCEPKLSMEVSKETWVCSTDFIRWQPSEKKPPPQTVNKTDGCDEKPKKRVSVDNATPAPQQQQQQQKQPQLSMQPPRSSCSFPAAPPLPPALGAPSVKTMNIMIEQKLVGAKPSSYEPFALTRCKSEPRKQSAKLAPETCFWKNRKIEPHRPATLGVGAAGVGF</sequence>
<dbReference type="EMBL" id="CM039170">
    <property type="protein sequence ID" value="KAH9802431.1"/>
    <property type="molecule type" value="Genomic_DNA"/>
</dbReference>
<reference evidence="2" key="1">
    <citation type="journal article" date="2023" name="Hortic. Res.">
        <title>A chromosome-level phased genome enabling allele-level studies in sweet orange: a case study on citrus Huanglongbing tolerance.</title>
        <authorList>
            <person name="Wu B."/>
            <person name="Yu Q."/>
            <person name="Deng Z."/>
            <person name="Duan Y."/>
            <person name="Luo F."/>
            <person name="Gmitter F. Jr."/>
        </authorList>
    </citation>
    <scope>NUCLEOTIDE SEQUENCE [LARGE SCALE GENOMIC DNA]</scope>
    <source>
        <strain evidence="2">cv. Valencia</strain>
    </source>
</reference>
<name>A0ACB8NXG3_CITSI</name>
<keyword evidence="2" id="KW-1185">Reference proteome</keyword>
<accession>A0ACB8NXG3</accession>
<evidence type="ECO:0000313" key="1">
    <source>
        <dbReference type="EMBL" id="KAH9802431.1"/>
    </source>
</evidence>
<proteinExistence type="predicted"/>
<dbReference type="Proteomes" id="UP000829398">
    <property type="component" value="Chromosome 1"/>
</dbReference>